<accession>A0A5A5THJ5</accession>
<keyword evidence="2" id="KW-1185">Reference proteome</keyword>
<evidence type="ECO:0000313" key="2">
    <source>
        <dbReference type="Proteomes" id="UP000322530"/>
    </source>
</evidence>
<organism evidence="1 2">
    <name type="scientific">Dictyobacter arantiisoli</name>
    <dbReference type="NCBI Taxonomy" id="2014874"/>
    <lineage>
        <taxon>Bacteria</taxon>
        <taxon>Bacillati</taxon>
        <taxon>Chloroflexota</taxon>
        <taxon>Ktedonobacteria</taxon>
        <taxon>Ktedonobacterales</taxon>
        <taxon>Dictyobacteraceae</taxon>
        <taxon>Dictyobacter</taxon>
    </lineage>
</organism>
<protein>
    <submittedName>
        <fullName evidence="1">Uncharacterized protein</fullName>
    </submittedName>
</protein>
<comment type="caution">
    <text evidence="1">The sequence shown here is derived from an EMBL/GenBank/DDBJ whole genome shotgun (WGS) entry which is preliminary data.</text>
</comment>
<dbReference type="Proteomes" id="UP000322530">
    <property type="component" value="Unassembled WGS sequence"/>
</dbReference>
<dbReference type="EMBL" id="BIXY01000083">
    <property type="protein sequence ID" value="GCF10782.1"/>
    <property type="molecule type" value="Genomic_DNA"/>
</dbReference>
<reference evidence="1 2" key="1">
    <citation type="submission" date="2019-01" db="EMBL/GenBank/DDBJ databases">
        <title>Draft genome sequence of Dictyobacter sp. Uno17.</title>
        <authorList>
            <person name="Wang C.M."/>
            <person name="Zheng Y."/>
            <person name="Sakai Y."/>
            <person name="Abe K."/>
            <person name="Yokota A."/>
            <person name="Yabe S."/>
        </authorList>
    </citation>
    <scope>NUCLEOTIDE SEQUENCE [LARGE SCALE GENOMIC DNA]</scope>
    <source>
        <strain evidence="1 2">Uno17</strain>
    </source>
</reference>
<gene>
    <name evidence="1" type="ORF">KDI_43460</name>
</gene>
<sequence>MEGNDPLALALLPACSGGALGRNGNAPPPVKGGSYGCIGVPMLPLSIHLLE</sequence>
<dbReference type="AlphaFoldDB" id="A0A5A5THJ5"/>
<evidence type="ECO:0000313" key="1">
    <source>
        <dbReference type="EMBL" id="GCF10782.1"/>
    </source>
</evidence>
<name>A0A5A5THJ5_9CHLR</name>
<proteinExistence type="predicted"/>